<dbReference type="EMBL" id="QQBC01000001">
    <property type="protein sequence ID" value="RDI68527.1"/>
    <property type="molecule type" value="Genomic_DNA"/>
</dbReference>
<proteinExistence type="inferred from homology"/>
<evidence type="ECO:0000313" key="7">
    <source>
        <dbReference type="Proteomes" id="UP000254869"/>
    </source>
</evidence>
<feature type="binding site" evidence="4">
    <location>
        <position position="39"/>
    </location>
    <ligand>
        <name>Zn(2+)</name>
        <dbReference type="ChEBI" id="CHEBI:29105"/>
    </ligand>
</feature>
<comment type="caution">
    <text evidence="6">The sequence shown here is derived from an EMBL/GenBank/DDBJ whole genome shotgun (WGS) entry which is preliminary data.</text>
</comment>
<evidence type="ECO:0000256" key="3">
    <source>
        <dbReference type="ARBA" id="ARBA00022833"/>
    </source>
</evidence>
<reference evidence="6 7" key="1">
    <citation type="submission" date="2018-07" db="EMBL/GenBank/DDBJ databases">
        <title>Genomic Encyclopedia of Type Strains, Phase IV (KMG-IV): sequencing the most valuable type-strain genomes for metagenomic binning, comparative biology and taxonomic classification.</title>
        <authorList>
            <person name="Goeker M."/>
        </authorList>
    </citation>
    <scope>NUCLEOTIDE SEQUENCE [LARGE SCALE GENOMIC DNA]</scope>
    <source>
        <strain evidence="6 7">DSM 44290</strain>
    </source>
</reference>
<sequence length="324" mass="34253">MSGARRGVRGPSMVTQAAASGPDAPAVGGLLLVHAHPDDETITTGGTIAHYRRLGVPVTVVTCTLGEEGEVIGDRWARLISVEADQLGGFRIGELDRALGELGAGPPRFLGGAGRWRDSGMSGTTADPRPMEPTHPRAFVDSGPAAVEALVELLLEIRPQVVIGYDPRGGYGHPDHIRAHRVTMDAVDAAAEKGWAAPKVYWTVTDASVLRLHTEALARRTVDRLPGALPPGWRLPAEGELPCVPSESVTTTIDVSDVLAAKRAALRAHATQVSVAASGREFALSNNVAQPILPEEHYLLVRGRLGPVGPDKREHDLFAGIAQP</sequence>
<dbReference type="GO" id="GO:0035595">
    <property type="term" value="F:N-acetylglucosaminylinositol deacetylase activity"/>
    <property type="evidence" value="ECO:0007669"/>
    <property type="project" value="UniProtKB-EC"/>
</dbReference>
<evidence type="ECO:0000256" key="4">
    <source>
        <dbReference type="HAMAP-Rule" id="MF_01696"/>
    </source>
</evidence>
<organism evidence="6 7">
    <name type="scientific">Nocardia pseudobrasiliensis</name>
    <dbReference type="NCBI Taxonomy" id="45979"/>
    <lineage>
        <taxon>Bacteria</taxon>
        <taxon>Bacillati</taxon>
        <taxon>Actinomycetota</taxon>
        <taxon>Actinomycetes</taxon>
        <taxon>Mycobacteriales</taxon>
        <taxon>Nocardiaceae</taxon>
        <taxon>Nocardia</taxon>
    </lineage>
</organism>
<dbReference type="SUPFAM" id="SSF102588">
    <property type="entry name" value="LmbE-like"/>
    <property type="match status" value="1"/>
</dbReference>
<keyword evidence="3 4" id="KW-0862">Zinc</keyword>
<gene>
    <name evidence="4" type="primary">mshB</name>
    <name evidence="6" type="ORF">DFR76_10162</name>
</gene>
<dbReference type="EC" id="3.5.1.103" evidence="4"/>
<dbReference type="InterPro" id="IPR003737">
    <property type="entry name" value="GlcNAc_PI_deacetylase-related"/>
</dbReference>
<evidence type="ECO:0000313" key="6">
    <source>
        <dbReference type="EMBL" id="RDI68527.1"/>
    </source>
</evidence>
<accession>A0A370ICR9</accession>
<name>A0A370ICR9_9NOCA</name>
<feature type="binding site" evidence="4">
    <location>
        <position position="36"/>
    </location>
    <ligand>
        <name>Zn(2+)</name>
        <dbReference type="ChEBI" id="CHEBI:29105"/>
    </ligand>
</feature>
<evidence type="ECO:0000256" key="2">
    <source>
        <dbReference type="ARBA" id="ARBA00022801"/>
    </source>
</evidence>
<dbReference type="Proteomes" id="UP000254869">
    <property type="component" value="Unassembled WGS sequence"/>
</dbReference>
<dbReference type="STRING" id="1210086.GCA_001613105_04851"/>
<dbReference type="InterPro" id="IPR024078">
    <property type="entry name" value="LmbE-like_dom_sf"/>
</dbReference>
<dbReference type="PANTHER" id="PTHR12993">
    <property type="entry name" value="N-ACETYLGLUCOSAMINYL-PHOSPHATIDYLINOSITOL DE-N-ACETYLASE-RELATED"/>
    <property type="match status" value="1"/>
</dbReference>
<keyword evidence="2 4" id="KW-0378">Hydrolase</keyword>
<dbReference type="InterPro" id="IPR017810">
    <property type="entry name" value="Mycothiol_biosynthesis_MshB"/>
</dbReference>
<dbReference type="NCBIfam" id="TIGR03445">
    <property type="entry name" value="mycothiol_MshB"/>
    <property type="match status" value="1"/>
</dbReference>
<evidence type="ECO:0000256" key="1">
    <source>
        <dbReference type="ARBA" id="ARBA00022723"/>
    </source>
</evidence>
<dbReference type="Gene3D" id="3.40.50.10320">
    <property type="entry name" value="LmbE-like"/>
    <property type="match status" value="1"/>
</dbReference>
<comment type="function">
    <text evidence="4">Catalyzes the deacetylation of 1D-myo-inositol 2-acetamido-2-deoxy-alpha-D-glucopyranoside (GlcNAc-Ins) in the mycothiol biosynthesis pathway.</text>
</comment>
<dbReference type="PANTHER" id="PTHR12993:SF26">
    <property type="entry name" value="1D-MYO-INOSITOL 2-ACETAMIDO-2-DEOXY-ALPHA-D-GLUCOPYRANOSIDE DEACETYLASE"/>
    <property type="match status" value="1"/>
</dbReference>
<comment type="similarity">
    <text evidence="4">Belongs to the MshB deacetylase family.</text>
</comment>
<dbReference type="Pfam" id="PF02585">
    <property type="entry name" value="PIG-L"/>
    <property type="match status" value="1"/>
</dbReference>
<comment type="cofactor">
    <cofactor evidence="4">
        <name>Zn(2+)</name>
        <dbReference type="ChEBI" id="CHEBI:29105"/>
    </cofactor>
    <text evidence="4">Binds 1 zinc ion per subunit.</text>
</comment>
<dbReference type="AlphaFoldDB" id="A0A370ICR9"/>
<protein>
    <recommendedName>
        <fullName evidence="4">1D-myo-inositol 2-acetamido-2-deoxy-alpha-D-glucopyranoside deacetylase</fullName>
        <shortName evidence="4">GlcNAc-Ins deacetylase</shortName>
        <ecNumber evidence="4">3.5.1.103</ecNumber>
    </recommendedName>
    <alternativeName>
        <fullName evidence="4">N-acetyl-1-D-myo-inositol-2-amino-2-deoxy-alpha-D-glucopyranoside deacetylase</fullName>
    </alternativeName>
</protein>
<dbReference type="GO" id="GO:0008270">
    <property type="term" value="F:zinc ion binding"/>
    <property type="evidence" value="ECO:0007669"/>
    <property type="project" value="UniProtKB-UniRule"/>
</dbReference>
<feature type="binding site" evidence="4">
    <location>
        <position position="176"/>
    </location>
    <ligand>
        <name>Zn(2+)</name>
        <dbReference type="ChEBI" id="CHEBI:29105"/>
    </ligand>
</feature>
<dbReference type="GO" id="GO:0010125">
    <property type="term" value="P:mycothiol biosynthetic process"/>
    <property type="evidence" value="ECO:0007669"/>
    <property type="project" value="UniProtKB-UniRule"/>
</dbReference>
<comment type="catalytic activity">
    <reaction evidence="4">
        <text>1D-myo-inositol 2-acetamido-2-deoxy-alpha-D-glucopyranoside + H2O = 1D-myo-inositol 2-amino-2-deoxy-alpha-D-glucopyranoside + acetate</text>
        <dbReference type="Rhea" id="RHEA:26180"/>
        <dbReference type="ChEBI" id="CHEBI:15377"/>
        <dbReference type="ChEBI" id="CHEBI:30089"/>
        <dbReference type="ChEBI" id="CHEBI:52442"/>
        <dbReference type="ChEBI" id="CHEBI:58886"/>
        <dbReference type="EC" id="3.5.1.103"/>
    </reaction>
</comment>
<feature type="region of interest" description="Disordered" evidence="5">
    <location>
        <begin position="1"/>
        <end position="21"/>
    </location>
</feature>
<keyword evidence="7" id="KW-1185">Reference proteome</keyword>
<dbReference type="HAMAP" id="MF_01696">
    <property type="entry name" value="MshB"/>
    <property type="match status" value="1"/>
</dbReference>
<evidence type="ECO:0000256" key="5">
    <source>
        <dbReference type="SAM" id="MobiDB-lite"/>
    </source>
</evidence>
<keyword evidence="1 4" id="KW-0479">Metal-binding</keyword>